<dbReference type="GO" id="GO:0003700">
    <property type="term" value="F:DNA-binding transcription factor activity"/>
    <property type="evidence" value="ECO:0007669"/>
    <property type="project" value="TreeGrafter"/>
</dbReference>
<dbReference type="GO" id="GO:0003677">
    <property type="term" value="F:DNA binding"/>
    <property type="evidence" value="ECO:0007669"/>
    <property type="project" value="UniProtKB-KW"/>
</dbReference>
<dbReference type="InterPro" id="IPR050397">
    <property type="entry name" value="Env_Response_Regulators"/>
</dbReference>
<dbReference type="Proteomes" id="UP000199666">
    <property type="component" value="Unassembled WGS sequence"/>
</dbReference>
<evidence type="ECO:0000313" key="6">
    <source>
        <dbReference type="EMBL" id="SFH00924.1"/>
    </source>
</evidence>
<dbReference type="RefSeq" id="WP_090993031.1">
    <property type="nucleotide sequence ID" value="NZ_FOPP01000004.1"/>
</dbReference>
<dbReference type="PANTHER" id="PTHR24567:SF74">
    <property type="entry name" value="HTH-TYPE TRANSCRIPTIONAL REGULATOR ARCR"/>
    <property type="match status" value="1"/>
</dbReference>
<dbReference type="Pfam" id="PF00027">
    <property type="entry name" value="cNMP_binding"/>
    <property type="match status" value="1"/>
</dbReference>
<evidence type="ECO:0000256" key="2">
    <source>
        <dbReference type="ARBA" id="ARBA00023125"/>
    </source>
</evidence>
<sequence length="226" mass="25959">MDTKEPKHLNCFLCKHSLSEWQDMITNRATIHQFKKGQQIFSEGEQAQGFYFLHNGKVKVHKQWGPDKDLIIKIAKEGEVLGHRGIGTNEEYPVSATALENTEVCLISASFLKTTLKVNPQLTYELMLYYANELREAELNMRDLVHMDVRGRIAKVLSKLEEIFGVDEKGYIESTMSRQDISSFAGTTYETVFKVLNEFNHKQFIVLADKKIMIKNRRALIGNSIK</sequence>
<protein>
    <submittedName>
        <fullName evidence="6">CRP/FNR family transcriptional regulator, anaerobic regulatory protein</fullName>
    </submittedName>
</protein>
<keyword evidence="1" id="KW-0805">Transcription regulation</keyword>
<gene>
    <name evidence="6" type="ORF">SAMN04489864_10465</name>
</gene>
<dbReference type="SUPFAM" id="SSF46785">
    <property type="entry name" value="Winged helix' DNA-binding domain"/>
    <property type="match status" value="1"/>
</dbReference>
<reference evidence="6 7" key="1">
    <citation type="submission" date="2016-10" db="EMBL/GenBank/DDBJ databases">
        <authorList>
            <person name="de Groot N.N."/>
        </authorList>
    </citation>
    <scope>NUCLEOTIDE SEQUENCE [LARGE SCALE GENOMIC DNA]</scope>
    <source>
        <strain evidence="6 7">DSM 18684</strain>
    </source>
</reference>
<dbReference type="Gene3D" id="2.60.120.10">
    <property type="entry name" value="Jelly Rolls"/>
    <property type="match status" value="1"/>
</dbReference>
<dbReference type="PROSITE" id="PS51063">
    <property type="entry name" value="HTH_CRP_2"/>
    <property type="match status" value="1"/>
</dbReference>
<dbReference type="CDD" id="cd00038">
    <property type="entry name" value="CAP_ED"/>
    <property type="match status" value="1"/>
</dbReference>
<evidence type="ECO:0000259" key="5">
    <source>
        <dbReference type="PROSITE" id="PS51063"/>
    </source>
</evidence>
<dbReference type="InterPro" id="IPR012318">
    <property type="entry name" value="HTH_CRP"/>
</dbReference>
<dbReference type="Gene3D" id="1.10.10.10">
    <property type="entry name" value="Winged helix-like DNA-binding domain superfamily/Winged helix DNA-binding domain"/>
    <property type="match status" value="1"/>
</dbReference>
<dbReference type="STRING" id="414048.SAMN04489864_10465"/>
<evidence type="ECO:0000256" key="3">
    <source>
        <dbReference type="ARBA" id="ARBA00023163"/>
    </source>
</evidence>
<dbReference type="InterPro" id="IPR018490">
    <property type="entry name" value="cNMP-bd_dom_sf"/>
</dbReference>
<keyword evidence="3" id="KW-0804">Transcription</keyword>
<dbReference type="GO" id="GO:0005829">
    <property type="term" value="C:cytosol"/>
    <property type="evidence" value="ECO:0007669"/>
    <property type="project" value="TreeGrafter"/>
</dbReference>
<feature type="domain" description="HTH crp-type" evidence="5">
    <location>
        <begin position="147"/>
        <end position="218"/>
    </location>
</feature>
<name>A0A1I2WI72_9SPHI</name>
<dbReference type="Pfam" id="PF13545">
    <property type="entry name" value="HTH_Crp_2"/>
    <property type="match status" value="1"/>
</dbReference>
<evidence type="ECO:0000259" key="4">
    <source>
        <dbReference type="PROSITE" id="PS50042"/>
    </source>
</evidence>
<accession>A0A1I2WI72</accession>
<keyword evidence="7" id="KW-1185">Reference proteome</keyword>
<dbReference type="AlphaFoldDB" id="A0A1I2WI72"/>
<evidence type="ECO:0000313" key="7">
    <source>
        <dbReference type="Proteomes" id="UP000199666"/>
    </source>
</evidence>
<organism evidence="6 7">
    <name type="scientific">Pedobacter insulae</name>
    <dbReference type="NCBI Taxonomy" id="414048"/>
    <lineage>
        <taxon>Bacteria</taxon>
        <taxon>Pseudomonadati</taxon>
        <taxon>Bacteroidota</taxon>
        <taxon>Sphingobacteriia</taxon>
        <taxon>Sphingobacteriales</taxon>
        <taxon>Sphingobacteriaceae</taxon>
        <taxon>Pedobacter</taxon>
    </lineage>
</organism>
<dbReference type="InterPro" id="IPR036388">
    <property type="entry name" value="WH-like_DNA-bd_sf"/>
</dbReference>
<dbReference type="InterPro" id="IPR014710">
    <property type="entry name" value="RmlC-like_jellyroll"/>
</dbReference>
<feature type="domain" description="Cyclic nucleotide-binding" evidence="4">
    <location>
        <begin position="34"/>
        <end position="133"/>
    </location>
</feature>
<dbReference type="SMART" id="SM00100">
    <property type="entry name" value="cNMP"/>
    <property type="match status" value="1"/>
</dbReference>
<dbReference type="PANTHER" id="PTHR24567">
    <property type="entry name" value="CRP FAMILY TRANSCRIPTIONAL REGULATORY PROTEIN"/>
    <property type="match status" value="1"/>
</dbReference>
<dbReference type="OrthoDB" id="9127033at2"/>
<dbReference type="SUPFAM" id="SSF51206">
    <property type="entry name" value="cAMP-binding domain-like"/>
    <property type="match status" value="1"/>
</dbReference>
<dbReference type="InterPro" id="IPR036390">
    <property type="entry name" value="WH_DNA-bd_sf"/>
</dbReference>
<evidence type="ECO:0000256" key="1">
    <source>
        <dbReference type="ARBA" id="ARBA00023015"/>
    </source>
</evidence>
<dbReference type="PROSITE" id="PS50042">
    <property type="entry name" value="CNMP_BINDING_3"/>
    <property type="match status" value="1"/>
</dbReference>
<dbReference type="InterPro" id="IPR000595">
    <property type="entry name" value="cNMP-bd_dom"/>
</dbReference>
<dbReference type="EMBL" id="FOPP01000004">
    <property type="protein sequence ID" value="SFH00924.1"/>
    <property type="molecule type" value="Genomic_DNA"/>
</dbReference>
<proteinExistence type="predicted"/>
<keyword evidence="2" id="KW-0238">DNA-binding</keyword>